<comment type="caution">
    <text evidence="1">The sequence shown here is derived from an EMBL/GenBank/DDBJ whole genome shotgun (WGS) entry which is preliminary data.</text>
</comment>
<sequence>MMCRQRIWDLISTVSDALKSGIWRTRTRFFLFLPPGCGYVRPAATKDAQKPRITVWIAPAATNHVSLGLDTDHHLPSPKRCRGVDQINMEGSTWRIMS</sequence>
<organism evidence="1">
    <name type="scientific">Acidithiobacillus ferrivorans</name>
    <dbReference type="NCBI Taxonomy" id="160808"/>
    <lineage>
        <taxon>Bacteria</taxon>
        <taxon>Pseudomonadati</taxon>
        <taxon>Pseudomonadota</taxon>
        <taxon>Acidithiobacillia</taxon>
        <taxon>Acidithiobacillales</taxon>
        <taxon>Acidithiobacillaceae</taxon>
        <taxon>Acidithiobacillus</taxon>
    </lineage>
</organism>
<name>A0A060UVH1_9PROT</name>
<evidence type="ECO:0000313" key="1">
    <source>
        <dbReference type="EMBL" id="CDQ10534.1"/>
    </source>
</evidence>
<reference evidence="1" key="1">
    <citation type="submission" date="2014-03" db="EMBL/GenBank/DDBJ databases">
        <authorList>
            <person name="Genoscope - CEA"/>
        </authorList>
    </citation>
    <scope>NUCLEOTIDE SEQUENCE [LARGE SCALE GENOMIC DNA]</scope>
    <source>
        <strain evidence="1">CF27</strain>
    </source>
</reference>
<gene>
    <name evidence="1" type="ORF">AFERRI_400315</name>
</gene>
<protein>
    <submittedName>
        <fullName evidence="1">Uncharacterized protein</fullName>
    </submittedName>
</protein>
<proteinExistence type="predicted"/>
<reference evidence="1" key="2">
    <citation type="submission" date="2014-07" db="EMBL/GenBank/DDBJ databases">
        <title>Initial genome analysis of the psychrotolerant acidophile Acidithiobacillus ferrivorans CF27: insights into iron and sulfur oxidation pathways and into biofilm formation.</title>
        <authorList>
            <person name="Talla E."/>
            <person name="Hedrich S."/>
            <person name="Mangenot S."/>
            <person name="Ji B."/>
            <person name="Johnson D.B."/>
            <person name="Barbe V."/>
            <person name="Bonnefoy V."/>
        </authorList>
    </citation>
    <scope>NUCLEOTIDE SEQUENCE [LARGE SCALE GENOMIC DNA]</scope>
    <source>
        <strain evidence="1">CF27</strain>
    </source>
</reference>
<dbReference type="AlphaFoldDB" id="A0A060UVH1"/>
<dbReference type="EMBL" id="CCCS020000035">
    <property type="protein sequence ID" value="CDQ10534.1"/>
    <property type="molecule type" value="Genomic_DNA"/>
</dbReference>
<accession>A0A060UVH1</accession>